<dbReference type="EMBL" id="KN834005">
    <property type="protein sequence ID" value="KIK13283.1"/>
    <property type="molecule type" value="Genomic_DNA"/>
</dbReference>
<gene>
    <name evidence="1" type="ORF">PISMIDRAFT_410622</name>
</gene>
<evidence type="ECO:0000313" key="2">
    <source>
        <dbReference type="Proteomes" id="UP000054018"/>
    </source>
</evidence>
<proteinExistence type="predicted"/>
<evidence type="ECO:0000313" key="1">
    <source>
        <dbReference type="EMBL" id="KIK13283.1"/>
    </source>
</evidence>
<protein>
    <submittedName>
        <fullName evidence="1">Uncharacterized protein</fullName>
    </submittedName>
</protein>
<sequence length="80" mass="9138">MLSASRSLRTPKSHHWSTALDMKWYFARQVCCIVGMSYFPSLRIGCWSATCSYGEVRNNVKKCTDLPWIPLAKRHDTGKG</sequence>
<keyword evidence="2" id="KW-1185">Reference proteome</keyword>
<name>A0A0C9YZK5_9AGAM</name>
<organism evidence="1 2">
    <name type="scientific">Pisolithus microcarpus 441</name>
    <dbReference type="NCBI Taxonomy" id="765257"/>
    <lineage>
        <taxon>Eukaryota</taxon>
        <taxon>Fungi</taxon>
        <taxon>Dikarya</taxon>
        <taxon>Basidiomycota</taxon>
        <taxon>Agaricomycotina</taxon>
        <taxon>Agaricomycetes</taxon>
        <taxon>Agaricomycetidae</taxon>
        <taxon>Boletales</taxon>
        <taxon>Sclerodermatineae</taxon>
        <taxon>Pisolithaceae</taxon>
        <taxon>Pisolithus</taxon>
    </lineage>
</organism>
<dbReference type="Proteomes" id="UP000054018">
    <property type="component" value="Unassembled WGS sequence"/>
</dbReference>
<reference evidence="2" key="2">
    <citation type="submission" date="2015-01" db="EMBL/GenBank/DDBJ databases">
        <title>Evolutionary Origins and Diversification of the Mycorrhizal Mutualists.</title>
        <authorList>
            <consortium name="DOE Joint Genome Institute"/>
            <consortium name="Mycorrhizal Genomics Consortium"/>
            <person name="Kohler A."/>
            <person name="Kuo A."/>
            <person name="Nagy L.G."/>
            <person name="Floudas D."/>
            <person name="Copeland A."/>
            <person name="Barry K.W."/>
            <person name="Cichocki N."/>
            <person name="Veneault-Fourrey C."/>
            <person name="LaButti K."/>
            <person name="Lindquist E.A."/>
            <person name="Lipzen A."/>
            <person name="Lundell T."/>
            <person name="Morin E."/>
            <person name="Murat C."/>
            <person name="Riley R."/>
            <person name="Ohm R."/>
            <person name="Sun H."/>
            <person name="Tunlid A."/>
            <person name="Henrissat B."/>
            <person name="Grigoriev I.V."/>
            <person name="Hibbett D.S."/>
            <person name="Martin F."/>
        </authorList>
    </citation>
    <scope>NUCLEOTIDE SEQUENCE [LARGE SCALE GENOMIC DNA]</scope>
    <source>
        <strain evidence="2">441</strain>
    </source>
</reference>
<dbReference type="HOGENOM" id="CLU_2590667_0_0_1"/>
<reference evidence="1 2" key="1">
    <citation type="submission" date="2014-04" db="EMBL/GenBank/DDBJ databases">
        <authorList>
            <consortium name="DOE Joint Genome Institute"/>
            <person name="Kuo A."/>
            <person name="Kohler A."/>
            <person name="Costa M.D."/>
            <person name="Nagy L.G."/>
            <person name="Floudas D."/>
            <person name="Copeland A."/>
            <person name="Barry K.W."/>
            <person name="Cichocki N."/>
            <person name="Veneault-Fourrey C."/>
            <person name="LaButti K."/>
            <person name="Lindquist E.A."/>
            <person name="Lipzen A."/>
            <person name="Lundell T."/>
            <person name="Morin E."/>
            <person name="Murat C."/>
            <person name="Sun H."/>
            <person name="Tunlid A."/>
            <person name="Henrissat B."/>
            <person name="Grigoriev I.V."/>
            <person name="Hibbett D.S."/>
            <person name="Martin F."/>
            <person name="Nordberg H.P."/>
            <person name="Cantor M.N."/>
            <person name="Hua S.X."/>
        </authorList>
    </citation>
    <scope>NUCLEOTIDE SEQUENCE [LARGE SCALE GENOMIC DNA]</scope>
    <source>
        <strain evidence="1 2">441</strain>
    </source>
</reference>
<dbReference type="AlphaFoldDB" id="A0A0C9YZK5"/>
<accession>A0A0C9YZK5</accession>